<dbReference type="SUPFAM" id="SSF53649">
    <property type="entry name" value="Alkaline phosphatase-like"/>
    <property type="match status" value="1"/>
</dbReference>
<dbReference type="InterPro" id="IPR017850">
    <property type="entry name" value="Alkaline_phosphatase_core_sf"/>
</dbReference>
<protein>
    <submittedName>
        <fullName evidence="4">Ectonucleotide pyrophosphatase/phosphodiesterase family member 5-like</fullName>
    </submittedName>
</protein>
<dbReference type="InParanoid" id="A0A1S3H0X1"/>
<keyword evidence="1" id="KW-0472">Membrane</keyword>
<dbReference type="AlphaFoldDB" id="A0A1S3H0X1"/>
<proteinExistence type="predicted"/>
<dbReference type="Gene3D" id="3.40.720.10">
    <property type="entry name" value="Alkaline Phosphatase, subunit A"/>
    <property type="match status" value="1"/>
</dbReference>
<dbReference type="Gene3D" id="3.30.1360.180">
    <property type="match status" value="1"/>
</dbReference>
<name>A0A1S3H0X1_LINAN</name>
<reference evidence="4" key="1">
    <citation type="submission" date="2025-08" db="UniProtKB">
        <authorList>
            <consortium name="RefSeq"/>
        </authorList>
    </citation>
    <scope>IDENTIFICATION</scope>
    <source>
        <tissue evidence="4">Gonads</tissue>
    </source>
</reference>
<keyword evidence="2" id="KW-0732">Signal</keyword>
<evidence type="ECO:0000256" key="2">
    <source>
        <dbReference type="SAM" id="SignalP"/>
    </source>
</evidence>
<evidence type="ECO:0000313" key="4">
    <source>
        <dbReference type="RefSeq" id="XP_013379790.1"/>
    </source>
</evidence>
<feature type="chain" id="PRO_5010160912" evidence="2">
    <location>
        <begin position="24"/>
        <end position="485"/>
    </location>
</feature>
<organism evidence="3 4">
    <name type="scientific">Lingula anatina</name>
    <name type="common">Brachiopod</name>
    <name type="synonym">Lingula unguis</name>
    <dbReference type="NCBI Taxonomy" id="7574"/>
    <lineage>
        <taxon>Eukaryota</taxon>
        <taxon>Metazoa</taxon>
        <taxon>Spiralia</taxon>
        <taxon>Lophotrochozoa</taxon>
        <taxon>Brachiopoda</taxon>
        <taxon>Linguliformea</taxon>
        <taxon>Lingulata</taxon>
        <taxon>Lingulida</taxon>
        <taxon>Linguloidea</taxon>
        <taxon>Lingulidae</taxon>
        <taxon>Lingula</taxon>
    </lineage>
</organism>
<evidence type="ECO:0000313" key="3">
    <source>
        <dbReference type="Proteomes" id="UP000085678"/>
    </source>
</evidence>
<feature type="transmembrane region" description="Helical" evidence="1">
    <location>
        <begin position="421"/>
        <end position="443"/>
    </location>
</feature>
<keyword evidence="1" id="KW-0812">Transmembrane</keyword>
<keyword evidence="3" id="KW-1185">Reference proteome</keyword>
<evidence type="ECO:0000256" key="1">
    <source>
        <dbReference type="SAM" id="Phobius"/>
    </source>
</evidence>
<dbReference type="GO" id="GO:0016787">
    <property type="term" value="F:hydrolase activity"/>
    <property type="evidence" value="ECO:0007669"/>
    <property type="project" value="UniProtKB-ARBA"/>
</dbReference>
<gene>
    <name evidence="4" type="primary">LOC106151212</name>
</gene>
<dbReference type="InterPro" id="IPR002591">
    <property type="entry name" value="Phosphodiest/P_Trfase"/>
</dbReference>
<dbReference type="KEGG" id="lak:106151212"/>
<dbReference type="RefSeq" id="XP_013379790.1">
    <property type="nucleotide sequence ID" value="XM_013524336.1"/>
</dbReference>
<feature type="signal peptide" evidence="2">
    <location>
        <begin position="1"/>
        <end position="23"/>
    </location>
</feature>
<dbReference type="PANTHER" id="PTHR10151">
    <property type="entry name" value="ECTONUCLEOTIDE PYROPHOSPHATASE/PHOSPHODIESTERASE"/>
    <property type="match status" value="1"/>
</dbReference>
<dbReference type="OrthoDB" id="415411at2759"/>
<dbReference type="Proteomes" id="UP000085678">
    <property type="component" value="Unplaced"/>
</dbReference>
<dbReference type="PANTHER" id="PTHR10151:SF120">
    <property type="entry name" value="BIS(5'-ADENOSYL)-TRIPHOSPHATASE"/>
    <property type="match status" value="1"/>
</dbReference>
<dbReference type="Pfam" id="PF01663">
    <property type="entry name" value="Phosphodiest"/>
    <property type="match status" value="1"/>
</dbReference>
<accession>A0A1S3H0X1</accession>
<dbReference type="CDD" id="cd16018">
    <property type="entry name" value="Enpp"/>
    <property type="match status" value="1"/>
</dbReference>
<dbReference type="GeneID" id="106151212"/>
<sequence>MERFQVTVLVLLYAVLIITSVICHEDIPRLLIVSYDGFRWNYLTRTPTPNFDYLIEKGVKAEWIKNAFPTKTFPNHYTIVTGLYPESHGIVGNTMYDPVFKERVYLKDASTAEQAKNFEKWVSNKLNMPIWLENQKESSKRYSGSMMWPFSEVPVDGQLPKKFVDYNQSTSIQDRIDTIVDWFLDEDEPINLGLLYYHEPDRTGHNSGPESENVTNMISFLDSATGYLIEKLKRKNLFDSTNIILTSDHGMTTVSDEKIVYLDKYADPACYQAVGYGAFGNIIPVEGKEKEVYQNLSKAPHLHVYLKKDVPEDYHYKHNRRIQPIVVEPDLGWFFFPNSSQKLDIKGQHGYNNSLRDMHPYFIAHGPAFKKGFLSKEFNNVDIYPLMCKLLEIKPSNPVNGSLDNVNHLLTGANSSMDTTLLTYAIMIVFVATIAGVFSIFACRQQHRYHKVILRHSRVVKANINGMESLDSAQHLLNPISDDEL</sequence>
<keyword evidence="1" id="KW-1133">Transmembrane helix</keyword>